<evidence type="ECO:0000313" key="4">
    <source>
        <dbReference type="Proteomes" id="UP001341840"/>
    </source>
</evidence>
<gene>
    <name evidence="3" type="ORF">PIB30_058165</name>
</gene>
<reference evidence="3 4" key="1">
    <citation type="journal article" date="2023" name="Plants (Basel)">
        <title>Bridging the Gap: Combining Genomics and Transcriptomics Approaches to Understand Stylosanthes scabra, an Orphan Legume from the Brazilian Caatinga.</title>
        <authorList>
            <person name="Ferreira-Neto J.R.C."/>
            <person name="da Silva M.D."/>
            <person name="Binneck E."/>
            <person name="de Melo N.F."/>
            <person name="da Silva R.H."/>
            <person name="de Melo A.L.T.M."/>
            <person name="Pandolfi V."/>
            <person name="Bustamante F.O."/>
            <person name="Brasileiro-Vidal A.C."/>
            <person name="Benko-Iseppon A.M."/>
        </authorList>
    </citation>
    <scope>NUCLEOTIDE SEQUENCE [LARGE SCALE GENOMIC DNA]</scope>
    <source>
        <tissue evidence="3">Leaves</tissue>
    </source>
</reference>
<name>A0ABU6RJV2_9FABA</name>
<evidence type="ECO:0000313" key="3">
    <source>
        <dbReference type="EMBL" id="MED6124348.1"/>
    </source>
</evidence>
<keyword evidence="4" id="KW-1185">Reference proteome</keyword>
<comment type="caution">
    <text evidence="3">The sequence shown here is derived from an EMBL/GenBank/DDBJ whole genome shotgun (WGS) entry which is preliminary data.</text>
</comment>
<keyword evidence="2" id="KW-0472">Membrane</keyword>
<evidence type="ECO:0000256" key="1">
    <source>
        <dbReference type="SAM" id="MobiDB-lite"/>
    </source>
</evidence>
<dbReference type="Proteomes" id="UP001341840">
    <property type="component" value="Unassembled WGS sequence"/>
</dbReference>
<feature type="transmembrane region" description="Helical" evidence="2">
    <location>
        <begin position="63"/>
        <end position="82"/>
    </location>
</feature>
<keyword evidence="2" id="KW-1133">Transmembrane helix</keyword>
<feature type="region of interest" description="Disordered" evidence="1">
    <location>
        <begin position="1"/>
        <end position="41"/>
    </location>
</feature>
<keyword evidence="2" id="KW-0812">Transmembrane</keyword>
<accession>A0ABU6RJV2</accession>
<feature type="compositionally biased region" description="Polar residues" evidence="1">
    <location>
        <begin position="16"/>
        <end position="26"/>
    </location>
</feature>
<protein>
    <submittedName>
        <fullName evidence="3">Uncharacterized protein</fullName>
    </submittedName>
</protein>
<evidence type="ECO:0000256" key="2">
    <source>
        <dbReference type="SAM" id="Phobius"/>
    </source>
</evidence>
<organism evidence="3 4">
    <name type="scientific">Stylosanthes scabra</name>
    <dbReference type="NCBI Taxonomy" id="79078"/>
    <lineage>
        <taxon>Eukaryota</taxon>
        <taxon>Viridiplantae</taxon>
        <taxon>Streptophyta</taxon>
        <taxon>Embryophyta</taxon>
        <taxon>Tracheophyta</taxon>
        <taxon>Spermatophyta</taxon>
        <taxon>Magnoliopsida</taxon>
        <taxon>eudicotyledons</taxon>
        <taxon>Gunneridae</taxon>
        <taxon>Pentapetalae</taxon>
        <taxon>rosids</taxon>
        <taxon>fabids</taxon>
        <taxon>Fabales</taxon>
        <taxon>Fabaceae</taxon>
        <taxon>Papilionoideae</taxon>
        <taxon>50 kb inversion clade</taxon>
        <taxon>dalbergioids sensu lato</taxon>
        <taxon>Dalbergieae</taxon>
        <taxon>Pterocarpus clade</taxon>
        <taxon>Stylosanthes</taxon>
    </lineage>
</organism>
<dbReference type="EMBL" id="JASCZI010030693">
    <property type="protein sequence ID" value="MED6124348.1"/>
    <property type="molecule type" value="Genomic_DNA"/>
</dbReference>
<proteinExistence type="predicted"/>
<sequence>MSGPQEKRNRLKQKRYNSIVNRSPKNLNHPKLYKQGASPSQGIHSLTLSPIFNLESHNPISRLLRLFSFILTTFNIIVLGYAEELVHRRHIFLPRSLRLSTPFKVLWTIVKETDLNIGTVCGELILEG</sequence>